<accession>A0AAN9P5U2</accession>
<comment type="caution">
    <text evidence="1">The sequence shown here is derived from an EMBL/GenBank/DDBJ whole genome shotgun (WGS) entry which is preliminary data.</text>
</comment>
<dbReference type="EMBL" id="JAYKXN010000005">
    <property type="protein sequence ID" value="KAK7285711.1"/>
    <property type="molecule type" value="Genomic_DNA"/>
</dbReference>
<gene>
    <name evidence="1" type="ORF">RJT34_20490</name>
</gene>
<protein>
    <submittedName>
        <fullName evidence="1">Uncharacterized protein</fullName>
    </submittedName>
</protein>
<evidence type="ECO:0000313" key="1">
    <source>
        <dbReference type="EMBL" id="KAK7285711.1"/>
    </source>
</evidence>
<sequence>MAWGQTYFFKGSGAAAAGAIGADKTGGLPGAVAVGEDVGELQDEEFEIELDQTYFFKGSGEAAAGAIGTDKTSRSPRAIAAWEDTGELQDEEFEIKLDHVMRGD</sequence>
<organism evidence="1 2">
    <name type="scientific">Clitoria ternatea</name>
    <name type="common">Butterfly pea</name>
    <dbReference type="NCBI Taxonomy" id="43366"/>
    <lineage>
        <taxon>Eukaryota</taxon>
        <taxon>Viridiplantae</taxon>
        <taxon>Streptophyta</taxon>
        <taxon>Embryophyta</taxon>
        <taxon>Tracheophyta</taxon>
        <taxon>Spermatophyta</taxon>
        <taxon>Magnoliopsida</taxon>
        <taxon>eudicotyledons</taxon>
        <taxon>Gunneridae</taxon>
        <taxon>Pentapetalae</taxon>
        <taxon>rosids</taxon>
        <taxon>fabids</taxon>
        <taxon>Fabales</taxon>
        <taxon>Fabaceae</taxon>
        <taxon>Papilionoideae</taxon>
        <taxon>50 kb inversion clade</taxon>
        <taxon>NPAAA clade</taxon>
        <taxon>indigoferoid/millettioid clade</taxon>
        <taxon>Phaseoleae</taxon>
        <taxon>Clitoria</taxon>
    </lineage>
</organism>
<proteinExistence type="predicted"/>
<evidence type="ECO:0000313" key="2">
    <source>
        <dbReference type="Proteomes" id="UP001359559"/>
    </source>
</evidence>
<keyword evidence="2" id="KW-1185">Reference proteome</keyword>
<name>A0AAN9P5U2_CLITE</name>
<dbReference type="Proteomes" id="UP001359559">
    <property type="component" value="Unassembled WGS sequence"/>
</dbReference>
<dbReference type="AlphaFoldDB" id="A0AAN9P5U2"/>
<reference evidence="1 2" key="1">
    <citation type="submission" date="2024-01" db="EMBL/GenBank/DDBJ databases">
        <title>The genomes of 5 underutilized Papilionoideae crops provide insights into root nodulation and disease resistance.</title>
        <authorList>
            <person name="Yuan L."/>
        </authorList>
    </citation>
    <scope>NUCLEOTIDE SEQUENCE [LARGE SCALE GENOMIC DNA]</scope>
    <source>
        <strain evidence="1">LY-2023</strain>
        <tissue evidence="1">Leaf</tissue>
    </source>
</reference>